<evidence type="ECO:0000256" key="5">
    <source>
        <dbReference type="ARBA" id="ARBA00023002"/>
    </source>
</evidence>
<dbReference type="AlphaFoldDB" id="A0A2G4YQG7"/>
<comment type="cofactor">
    <cofactor evidence="1">
        <name>Mo-bis(molybdopterin guanine dinucleotide)</name>
        <dbReference type="ChEBI" id="CHEBI:60539"/>
    </cofactor>
</comment>
<dbReference type="Gene3D" id="2.20.25.90">
    <property type="entry name" value="ADC-like domains"/>
    <property type="match status" value="1"/>
</dbReference>
<evidence type="ECO:0000256" key="2">
    <source>
        <dbReference type="ARBA" id="ARBA00010312"/>
    </source>
</evidence>
<dbReference type="InterPro" id="IPR006656">
    <property type="entry name" value="Mopterin_OxRdtase"/>
</dbReference>
<organism evidence="9 10">
    <name type="scientific">Paremcibacter congregatus</name>
    <dbReference type="NCBI Taxonomy" id="2043170"/>
    <lineage>
        <taxon>Bacteria</taxon>
        <taxon>Pseudomonadati</taxon>
        <taxon>Pseudomonadota</taxon>
        <taxon>Alphaproteobacteria</taxon>
        <taxon>Emcibacterales</taxon>
        <taxon>Emcibacteraceae</taxon>
        <taxon>Paremcibacter</taxon>
    </lineage>
</organism>
<evidence type="ECO:0000256" key="3">
    <source>
        <dbReference type="ARBA" id="ARBA00022505"/>
    </source>
</evidence>
<keyword evidence="3" id="KW-0500">Molybdenum</keyword>
<keyword evidence="4" id="KW-0479">Metal-binding</keyword>
<gene>
    <name evidence="9" type="ORF">CRD36_12180</name>
</gene>
<keyword evidence="10" id="KW-1185">Reference proteome</keyword>
<dbReference type="InterPro" id="IPR050612">
    <property type="entry name" value="Prok_Mopterin_Oxidored"/>
</dbReference>
<evidence type="ECO:0000256" key="6">
    <source>
        <dbReference type="ARBA" id="ARBA00023004"/>
    </source>
</evidence>
<reference evidence="9 10" key="1">
    <citation type="submission" date="2017-10" db="EMBL/GenBank/DDBJ databases">
        <title>Frigbacter circumglobatus gen. nov. sp. nov., isolated from sediment cultured in situ.</title>
        <authorList>
            <person name="Zhao Z."/>
        </authorList>
    </citation>
    <scope>NUCLEOTIDE SEQUENCE [LARGE SCALE GENOMIC DNA]</scope>
    <source>
        <strain evidence="9 10">ZYL</strain>
    </source>
</reference>
<dbReference type="GO" id="GO:0016491">
    <property type="term" value="F:oxidoreductase activity"/>
    <property type="evidence" value="ECO:0007669"/>
    <property type="project" value="UniProtKB-KW"/>
</dbReference>
<dbReference type="InterPro" id="IPR006963">
    <property type="entry name" value="Mopterin_OxRdtase_4Fe-4S_dom"/>
</dbReference>
<dbReference type="GO" id="GO:0051536">
    <property type="term" value="F:iron-sulfur cluster binding"/>
    <property type="evidence" value="ECO:0007669"/>
    <property type="project" value="UniProtKB-KW"/>
</dbReference>
<dbReference type="GO" id="GO:0046872">
    <property type="term" value="F:metal ion binding"/>
    <property type="evidence" value="ECO:0007669"/>
    <property type="project" value="UniProtKB-KW"/>
</dbReference>
<proteinExistence type="inferred from homology"/>
<dbReference type="GO" id="GO:0043546">
    <property type="term" value="F:molybdopterin cofactor binding"/>
    <property type="evidence" value="ECO:0007669"/>
    <property type="project" value="InterPro"/>
</dbReference>
<dbReference type="Pfam" id="PF00384">
    <property type="entry name" value="Molybdopterin"/>
    <property type="match status" value="1"/>
</dbReference>
<dbReference type="EMBL" id="PDEM01000024">
    <property type="protein sequence ID" value="PHZ84555.1"/>
    <property type="molecule type" value="Genomic_DNA"/>
</dbReference>
<feature type="domain" description="4Fe-4S Mo/W bis-MGD-type" evidence="8">
    <location>
        <begin position="6"/>
        <end position="62"/>
    </location>
</feature>
<dbReference type="InterPro" id="IPR006655">
    <property type="entry name" value="Mopterin_OxRdtase_prok_CS"/>
</dbReference>
<keyword evidence="7" id="KW-0411">Iron-sulfur</keyword>
<protein>
    <submittedName>
        <fullName evidence="9">Dehydrogenase</fullName>
    </submittedName>
</protein>
<evidence type="ECO:0000313" key="10">
    <source>
        <dbReference type="Proteomes" id="UP000229730"/>
    </source>
</evidence>
<dbReference type="SMART" id="SM00926">
    <property type="entry name" value="Molybdop_Fe4S4"/>
    <property type="match status" value="1"/>
</dbReference>
<dbReference type="CDD" id="cd02782">
    <property type="entry name" value="MopB_CT_1"/>
    <property type="match status" value="1"/>
</dbReference>
<dbReference type="PANTHER" id="PTHR43742:SF2">
    <property type="entry name" value="ASSIMILATORY NITRATE REDUCTASE CATALYTIC SUBUNIT"/>
    <property type="match status" value="1"/>
</dbReference>
<name>A0A2G4YQG7_9PROT</name>
<evidence type="ECO:0000256" key="1">
    <source>
        <dbReference type="ARBA" id="ARBA00001942"/>
    </source>
</evidence>
<dbReference type="PROSITE" id="PS51669">
    <property type="entry name" value="4FE4S_MOW_BIS_MGD"/>
    <property type="match status" value="1"/>
</dbReference>
<dbReference type="OrthoDB" id="9810782at2"/>
<dbReference type="SUPFAM" id="SSF50692">
    <property type="entry name" value="ADC-like"/>
    <property type="match status" value="1"/>
</dbReference>
<dbReference type="InterPro" id="IPR009010">
    <property type="entry name" value="Asp_de-COase-like_dom_sf"/>
</dbReference>
<dbReference type="RefSeq" id="WP_099473614.1">
    <property type="nucleotide sequence ID" value="NZ_CP041025.1"/>
</dbReference>
<keyword evidence="6" id="KW-0408">Iron</keyword>
<accession>A0A2G4YQG7</accession>
<evidence type="ECO:0000256" key="7">
    <source>
        <dbReference type="ARBA" id="ARBA00023014"/>
    </source>
</evidence>
<comment type="caution">
    <text evidence="9">The sequence shown here is derived from an EMBL/GenBank/DDBJ whole genome shotgun (WGS) entry which is preliminary data.</text>
</comment>
<evidence type="ECO:0000259" key="8">
    <source>
        <dbReference type="PROSITE" id="PS51669"/>
    </source>
</evidence>
<dbReference type="Pfam" id="PF01568">
    <property type="entry name" value="Molydop_binding"/>
    <property type="match status" value="1"/>
</dbReference>
<dbReference type="SUPFAM" id="SSF53706">
    <property type="entry name" value="Formate dehydrogenase/DMSO reductase, domains 1-3"/>
    <property type="match status" value="1"/>
</dbReference>
<dbReference type="Gene3D" id="2.40.40.20">
    <property type="match status" value="1"/>
</dbReference>
<dbReference type="InParanoid" id="A0A2G4YQG7"/>
<sequence>MAHQEKCTHYRACTLCEAICGLAIEVADNRVISIKGDPDDPFSKGHICPKALALKDIQEDPDRLKKPVKKVNGAWVEICWDEAFDLAADRLWDIQQTHGPDAIGVYLGNPNVHNYGALTHGPVFLRLLKSKNRFSATSVDQLPHQYISYVMYGHQFLIPVPDIDHTDHMIIMGANPLASNGSIMTVPDVKGRLDRLKARGGQVIVIDPRRSETAKKATAHHFITPGRDVIFLLAFLQHLLREKLCNPAHLTDHLENFDTARAAVEGVVLGDVKQQTGIALEDIQRMAEDFAAAERAVFYGRMGVSTNPYGALCQWLIQLINIATGNLDRVGGMMIPLPAVDLVGFQLVGRGGRDRWQSRVSKRPEVCGELSASLMAEEILTPGAGQIRAMLLGAGNPILSTPNGAQLDEAFAGLDFMVALDFYITESSRHADLILPPTAPLEHDHYDVSFLGLAVSNVTRFNDKVIDAAPDSYDEWEIYHELTRRYLRKMGAPTLPKKRAPHRLIDMALSNGPYGRRRARPEALSLRKLKAHPHGLYLGDLKPLLTRRLKTKSGKIDCAPAAVVADLKRLQADRAQWQDSLVLIGRRHIRSNNSWLHNSPRLVKGKNRCTLLIHPDDLEKHQMQDGQVVCVSSRVGQVTVTAEASADMMPGVVSLPHGWGHDRSGVKLEVARAHAGVSVNDLTDETRLDELIGTVALNGVPVELSSLESVEEK</sequence>
<dbReference type="Gene3D" id="3.40.228.10">
    <property type="entry name" value="Dimethylsulfoxide Reductase, domain 2"/>
    <property type="match status" value="1"/>
</dbReference>
<dbReference type="Gene3D" id="3.40.50.740">
    <property type="match status" value="1"/>
</dbReference>
<keyword evidence="5" id="KW-0560">Oxidoreductase</keyword>
<dbReference type="Proteomes" id="UP000229730">
    <property type="component" value="Unassembled WGS sequence"/>
</dbReference>
<dbReference type="Pfam" id="PF04879">
    <property type="entry name" value="Molybdop_Fe4S4"/>
    <property type="match status" value="1"/>
</dbReference>
<comment type="similarity">
    <text evidence="2">Belongs to the prokaryotic molybdopterin-containing oxidoreductase family.</text>
</comment>
<dbReference type="PANTHER" id="PTHR43742">
    <property type="entry name" value="TRIMETHYLAMINE-N-OXIDE REDUCTASE"/>
    <property type="match status" value="1"/>
</dbReference>
<dbReference type="PROSITE" id="PS00490">
    <property type="entry name" value="MOLYBDOPTERIN_PROK_2"/>
    <property type="match status" value="1"/>
</dbReference>
<evidence type="ECO:0000256" key="4">
    <source>
        <dbReference type="ARBA" id="ARBA00022723"/>
    </source>
</evidence>
<evidence type="ECO:0000313" key="9">
    <source>
        <dbReference type="EMBL" id="PHZ84555.1"/>
    </source>
</evidence>
<dbReference type="InterPro" id="IPR006657">
    <property type="entry name" value="MoPterin_dinucl-bd_dom"/>
</dbReference>